<keyword evidence="1" id="KW-1133">Transmembrane helix</keyword>
<evidence type="ECO:0000256" key="1">
    <source>
        <dbReference type="SAM" id="Phobius"/>
    </source>
</evidence>
<keyword evidence="1" id="KW-0812">Transmembrane</keyword>
<protein>
    <submittedName>
        <fullName evidence="2">Uncharacterized protein</fullName>
    </submittedName>
</protein>
<dbReference type="AlphaFoldDB" id="S9VRD2"/>
<dbReference type="OrthoDB" id="257140at2759"/>
<name>S9VRD2_9TRYP</name>
<feature type="transmembrane region" description="Helical" evidence="1">
    <location>
        <begin position="125"/>
        <end position="146"/>
    </location>
</feature>
<keyword evidence="3" id="KW-1185">Reference proteome</keyword>
<keyword evidence="1" id="KW-0472">Membrane</keyword>
<evidence type="ECO:0000313" key="2">
    <source>
        <dbReference type="EMBL" id="EPY29591.1"/>
    </source>
</evidence>
<dbReference type="Proteomes" id="UP000015354">
    <property type="component" value="Unassembled WGS sequence"/>
</dbReference>
<proteinExistence type="predicted"/>
<reference evidence="2 3" key="1">
    <citation type="journal article" date="2013" name="PLoS ONE">
        <title>Predicting the Proteins of Angomonas deanei, Strigomonas culicis and Their Respective Endosymbionts Reveals New Aspects of the Trypanosomatidae Family.</title>
        <authorList>
            <person name="Motta M.C."/>
            <person name="Martins A.C."/>
            <person name="de Souza S.S."/>
            <person name="Catta-Preta C.M."/>
            <person name="Silva R."/>
            <person name="Klein C.C."/>
            <person name="de Almeida L.G."/>
            <person name="de Lima Cunha O."/>
            <person name="Ciapina L.P."/>
            <person name="Brocchi M."/>
            <person name="Colabardini A.C."/>
            <person name="de Araujo Lima B."/>
            <person name="Machado C.R."/>
            <person name="de Almeida Soares C.M."/>
            <person name="Probst C.M."/>
            <person name="de Menezes C.B."/>
            <person name="Thompson C.E."/>
            <person name="Bartholomeu D.C."/>
            <person name="Gradia D.F."/>
            <person name="Pavoni D.P."/>
            <person name="Grisard E.C."/>
            <person name="Fantinatti-Garboggini F."/>
            <person name="Marchini F.K."/>
            <person name="Rodrigues-Luiz G.F."/>
            <person name="Wagner G."/>
            <person name="Goldman G.H."/>
            <person name="Fietto J.L."/>
            <person name="Elias M.C."/>
            <person name="Goldman M.H."/>
            <person name="Sagot M.F."/>
            <person name="Pereira M."/>
            <person name="Stoco P.H."/>
            <person name="de Mendonca-Neto R.P."/>
            <person name="Teixeira S.M."/>
            <person name="Maciel T.E."/>
            <person name="de Oliveira Mendes T.A."/>
            <person name="Urmenyi T.P."/>
            <person name="de Souza W."/>
            <person name="Schenkman S."/>
            <person name="de Vasconcelos A.T."/>
        </authorList>
    </citation>
    <scope>NUCLEOTIDE SEQUENCE [LARGE SCALE GENOMIC DNA]</scope>
</reference>
<comment type="caution">
    <text evidence="2">The sequence shown here is derived from an EMBL/GenBank/DDBJ whole genome shotgun (WGS) entry which is preliminary data.</text>
</comment>
<gene>
    <name evidence="2" type="ORF">STCU_04430</name>
</gene>
<organism evidence="2 3">
    <name type="scientific">Strigomonas culicis</name>
    <dbReference type="NCBI Taxonomy" id="28005"/>
    <lineage>
        <taxon>Eukaryota</taxon>
        <taxon>Discoba</taxon>
        <taxon>Euglenozoa</taxon>
        <taxon>Kinetoplastea</taxon>
        <taxon>Metakinetoplastina</taxon>
        <taxon>Trypanosomatida</taxon>
        <taxon>Trypanosomatidae</taxon>
        <taxon>Strigomonadinae</taxon>
        <taxon>Strigomonas</taxon>
    </lineage>
</organism>
<dbReference type="EMBL" id="ATMH01004430">
    <property type="protein sequence ID" value="EPY29591.1"/>
    <property type="molecule type" value="Genomic_DNA"/>
</dbReference>
<accession>S9VRD2</accession>
<sequence>MYSFQVHYLFFFIISTNKKQKIMLASALRRSGSHGASAVATIPAIERASPNLRFSTLRLHKHEEGNFRARPMGWKAWNSKQFMDPFAPFALTTPVRHVDRAFSGIWFGMGHFALKNFFGPLNWKFALRLSIWGVAGIAVALLTWALRMHRNGWEWKNRGAVYSME</sequence>
<evidence type="ECO:0000313" key="3">
    <source>
        <dbReference type="Proteomes" id="UP000015354"/>
    </source>
</evidence>